<dbReference type="GO" id="GO:0052689">
    <property type="term" value="F:carboxylic ester hydrolase activity"/>
    <property type="evidence" value="ECO:0007669"/>
    <property type="project" value="TreeGrafter"/>
</dbReference>
<dbReference type="PANTHER" id="PTHR10655:SF67">
    <property type="entry name" value="PHOSPHOLIPASE_CARBOXYLESTERASE SUPERFAMILY (AFU_ORTHOLOGUE AFUA_5G09340)"/>
    <property type="match status" value="1"/>
</dbReference>
<dbReference type="GO" id="GO:0008474">
    <property type="term" value="F:palmitoyl-(protein) hydrolase activity"/>
    <property type="evidence" value="ECO:0007669"/>
    <property type="project" value="TreeGrafter"/>
</dbReference>
<proteinExistence type="inferred from homology"/>
<evidence type="ECO:0000313" key="4">
    <source>
        <dbReference type="Proteomes" id="UP000799750"/>
    </source>
</evidence>
<dbReference type="EMBL" id="MU004194">
    <property type="protein sequence ID" value="KAF2492261.1"/>
    <property type="molecule type" value="Genomic_DNA"/>
</dbReference>
<dbReference type="InterPro" id="IPR029058">
    <property type="entry name" value="AB_hydrolase_fold"/>
</dbReference>
<dbReference type="SUPFAM" id="SSF53474">
    <property type="entry name" value="alpha/beta-Hydrolases"/>
    <property type="match status" value="1"/>
</dbReference>
<protein>
    <submittedName>
        <fullName evidence="3">Phospholipase/Carboxylesterase superfamily protein</fullName>
    </submittedName>
</protein>
<reference evidence="3" key="1">
    <citation type="journal article" date="2020" name="Stud. Mycol.">
        <title>101 Dothideomycetes genomes: a test case for predicting lifestyles and emergence of pathogens.</title>
        <authorList>
            <person name="Haridas S."/>
            <person name="Albert R."/>
            <person name="Binder M."/>
            <person name="Bloem J."/>
            <person name="Labutti K."/>
            <person name="Salamov A."/>
            <person name="Andreopoulos B."/>
            <person name="Baker S."/>
            <person name="Barry K."/>
            <person name="Bills G."/>
            <person name="Bluhm B."/>
            <person name="Cannon C."/>
            <person name="Castanera R."/>
            <person name="Culley D."/>
            <person name="Daum C."/>
            <person name="Ezra D."/>
            <person name="Gonzalez J."/>
            <person name="Henrissat B."/>
            <person name="Kuo A."/>
            <person name="Liang C."/>
            <person name="Lipzen A."/>
            <person name="Lutzoni F."/>
            <person name="Magnuson J."/>
            <person name="Mondo S."/>
            <person name="Nolan M."/>
            <person name="Ohm R."/>
            <person name="Pangilinan J."/>
            <person name="Park H.-J."/>
            <person name="Ramirez L."/>
            <person name="Alfaro M."/>
            <person name="Sun H."/>
            <person name="Tritt A."/>
            <person name="Yoshinaga Y."/>
            <person name="Zwiers L.-H."/>
            <person name="Turgeon B."/>
            <person name="Goodwin S."/>
            <person name="Spatafora J."/>
            <person name="Crous P."/>
            <person name="Grigoriev I."/>
        </authorList>
    </citation>
    <scope>NUCLEOTIDE SEQUENCE</scope>
    <source>
        <strain evidence="3">CBS 269.34</strain>
    </source>
</reference>
<organism evidence="3 4">
    <name type="scientific">Lophium mytilinum</name>
    <dbReference type="NCBI Taxonomy" id="390894"/>
    <lineage>
        <taxon>Eukaryota</taxon>
        <taxon>Fungi</taxon>
        <taxon>Dikarya</taxon>
        <taxon>Ascomycota</taxon>
        <taxon>Pezizomycotina</taxon>
        <taxon>Dothideomycetes</taxon>
        <taxon>Pleosporomycetidae</taxon>
        <taxon>Mytilinidiales</taxon>
        <taxon>Mytilinidiaceae</taxon>
        <taxon>Lophium</taxon>
    </lineage>
</organism>
<dbReference type="InterPro" id="IPR003140">
    <property type="entry name" value="PLipase/COase/thioEstase"/>
</dbReference>
<dbReference type="Proteomes" id="UP000799750">
    <property type="component" value="Unassembled WGS sequence"/>
</dbReference>
<dbReference type="InterPro" id="IPR050565">
    <property type="entry name" value="LYPA1-2/EST-like"/>
</dbReference>
<dbReference type="OrthoDB" id="437457at2759"/>
<accession>A0A6A6QJ48</accession>
<comment type="similarity">
    <text evidence="1">Belongs to the AB hydrolase superfamily. AB hydrolase 2 family.</text>
</comment>
<evidence type="ECO:0000259" key="2">
    <source>
        <dbReference type="Pfam" id="PF02230"/>
    </source>
</evidence>
<name>A0A6A6QJ48_9PEZI</name>
<gene>
    <name evidence="3" type="ORF">BU16DRAFT_529614</name>
</gene>
<sequence length="244" mass="26241">MPGRLPKKDDFLSTITLSITPPPPAHPPTNVLILLHGLGDTNASFTTLGQRLSLPETACISIQAPKPLPFDLGGFHWGDDIVFDQMSGEMDVDTGFKSSTRLVLDDVIRKGLVEKCGYKPREVVIFGFAQGAMVGLQVAAELIENELGGVISIGGVIPAGAPLKALNEKSKTPVIVCKGSKNSAVTPSAITRLKDTFEFTEVKEWKKIGDGMPSNRDEMLPIMQFFARRLRSVKGVPAGSVEIT</sequence>
<dbReference type="AlphaFoldDB" id="A0A6A6QJ48"/>
<keyword evidence="4" id="KW-1185">Reference proteome</keyword>
<dbReference type="GO" id="GO:0005737">
    <property type="term" value="C:cytoplasm"/>
    <property type="evidence" value="ECO:0007669"/>
    <property type="project" value="TreeGrafter"/>
</dbReference>
<evidence type="ECO:0000256" key="1">
    <source>
        <dbReference type="ARBA" id="ARBA00006499"/>
    </source>
</evidence>
<dbReference type="PANTHER" id="PTHR10655">
    <property type="entry name" value="LYSOPHOSPHOLIPASE-RELATED"/>
    <property type="match status" value="1"/>
</dbReference>
<dbReference type="Gene3D" id="3.40.50.1820">
    <property type="entry name" value="alpha/beta hydrolase"/>
    <property type="match status" value="1"/>
</dbReference>
<dbReference type="Pfam" id="PF02230">
    <property type="entry name" value="Abhydrolase_2"/>
    <property type="match status" value="1"/>
</dbReference>
<feature type="domain" description="Phospholipase/carboxylesterase/thioesterase" evidence="2">
    <location>
        <begin position="24"/>
        <end position="226"/>
    </location>
</feature>
<evidence type="ECO:0000313" key="3">
    <source>
        <dbReference type="EMBL" id="KAF2492261.1"/>
    </source>
</evidence>